<keyword evidence="7" id="KW-0896">Oogenesis</keyword>
<dbReference type="Pfam" id="PF01936">
    <property type="entry name" value="NYN"/>
    <property type="match status" value="1"/>
</dbReference>
<dbReference type="InterPro" id="IPR021139">
    <property type="entry name" value="NYN"/>
</dbReference>
<feature type="domain" description="HTH OST-type" evidence="17">
    <location>
        <begin position="861"/>
        <end position="937"/>
    </location>
</feature>
<dbReference type="InterPro" id="IPR000504">
    <property type="entry name" value="RRM_dom"/>
</dbReference>
<evidence type="ECO:0000256" key="9">
    <source>
        <dbReference type="ARBA" id="ARBA00023254"/>
    </source>
</evidence>
<dbReference type="SUPFAM" id="SSF54928">
    <property type="entry name" value="RNA-binding domain, RBD"/>
    <property type="match status" value="1"/>
</dbReference>
<reference evidence="18" key="2">
    <citation type="submission" date="2025-08" db="UniProtKB">
        <authorList>
            <consortium name="Ensembl"/>
        </authorList>
    </citation>
    <scope>IDENTIFICATION</scope>
</reference>
<evidence type="ECO:0000256" key="3">
    <source>
        <dbReference type="ARBA" id="ARBA00022553"/>
    </source>
</evidence>
<keyword evidence="5" id="KW-0221">Differentiation</keyword>
<organism evidence="18 19">
    <name type="scientific">Ursus americanus</name>
    <name type="common">American black bear</name>
    <name type="synonym">Euarctos americanus</name>
    <dbReference type="NCBI Taxonomy" id="9643"/>
    <lineage>
        <taxon>Eukaryota</taxon>
        <taxon>Metazoa</taxon>
        <taxon>Chordata</taxon>
        <taxon>Craniata</taxon>
        <taxon>Vertebrata</taxon>
        <taxon>Euteleostomi</taxon>
        <taxon>Mammalia</taxon>
        <taxon>Eutheria</taxon>
        <taxon>Laurasiatheria</taxon>
        <taxon>Carnivora</taxon>
        <taxon>Caniformia</taxon>
        <taxon>Ursidae</taxon>
        <taxon>Ursus</taxon>
    </lineage>
</organism>
<dbReference type="CDD" id="cd09980">
    <property type="entry name" value="LOTUS_4_Limkain_b1"/>
    <property type="match status" value="1"/>
</dbReference>
<dbReference type="FunFam" id="3.30.420.610:FF:000002">
    <property type="entry name" value="Meiosis regulator and mRNA stability factor 1"/>
    <property type="match status" value="1"/>
</dbReference>
<dbReference type="PANTHER" id="PTHR14379:SF3">
    <property type="entry name" value="MEIOSIS REGULATOR AND MRNA STABILITY FACTOR 1"/>
    <property type="match status" value="1"/>
</dbReference>
<keyword evidence="9" id="KW-0469">Meiosis</keyword>
<dbReference type="InterPro" id="IPR024768">
    <property type="entry name" value="Marf1"/>
</dbReference>
<evidence type="ECO:0000256" key="7">
    <source>
        <dbReference type="ARBA" id="ARBA00022943"/>
    </source>
</evidence>
<feature type="region of interest" description="Disordered" evidence="15">
    <location>
        <begin position="515"/>
        <end position="584"/>
    </location>
</feature>
<dbReference type="Ensembl" id="ENSUAMT00000021136.1">
    <property type="protein sequence ID" value="ENSUAMP00000018894.1"/>
    <property type="gene ID" value="ENSUAMG00000014952.1"/>
</dbReference>
<dbReference type="SMART" id="SM00360">
    <property type="entry name" value="RRM"/>
    <property type="match status" value="1"/>
</dbReference>
<dbReference type="Pfam" id="PF19687">
    <property type="entry name" value="MARF1_LOTUS"/>
    <property type="match status" value="1"/>
</dbReference>
<dbReference type="GO" id="GO:0048477">
    <property type="term" value="P:oogenesis"/>
    <property type="evidence" value="ECO:0007669"/>
    <property type="project" value="UniProtKB-KW"/>
</dbReference>
<sequence>MMEGSGTEDSCSRTPGWLQQNNDAKPWLWKFSNCFSRPEQTLPLSPQTKDYMENKKVAVELKDVPSPLHAGSKLFPAVPLPDIHSLQQPKIQLSPVPKVSCCAHCPNEPSTSPMHFGGGGGGGSGGTGSLIHPGALLDSQSTRTITCQVGSGFAFQSASSLQNASARNNLAGIASDFPSMCLESNLSSCKHLPCCGKLHFQSCHGNVHKLHQFPALQGCASAAYFPCSDFTSGAPGHLEEHISQSELTPHLCTNSLHLNVVPPVCLKGSLYCEDCLNKPARNSIIDAAKVWPNIPPPNTQTAPVTIPLCNGCGTKGTGKETTLLLATSLGKASSKFGSPEVALAGQVLENLPPIGVFWDIENCSVPSGRSATAVVQRIREKFFKGHREAEFICVCDISKENKEVIQELNNCQVTVAHINATAKNAADDKLRQSLRRFANTHTAPATVVLVSTDVNFALELSDLRHRHGFHIILVHKNQASEALLHHANELIRFEEFISDLPPRLPLKMPELCRMESKTGTRNSDSQQGNPRLAATPHRSLSATAPVPRNSGTAESAYKTNPKKENLCARSVTSSPVEKKDKEETPFQVSYPSAFSKLITSRQVSPLLSAQSWSSRSMSPNLLNRASPLAFNIANPSIGADSPDPFANGADIQISNIDYRLSRKELQQLMQEAFSRHGKVKNVELSPHTDYQLKAVVQMENLQEAISAVNSLHRYKIGSKKILVSLATGAANKSLSLLSAETMSILQDAPACCLPLFKFTDIYEKKFGHKLNVSDLYKLTDTVAIREQGNGRLVCLLPSSQARQSPLGSSQSHDGSSTNCSPIIFEELEYHEPVCRQHCSNKDFSEHEFDPDSYKIPFVILSLKTFAPQVHSLLQTHEGTVPLLSFPDCYAAEFGDLEAVQENQGGVPLEHLITCVPGVNIATAQNGVKVVKWIHNKPPPPNTDPWLLRSKSPVGNPQLIQFSREVIDLLKSQPSCVIPISNFIPSYHHHFAKQCRVSDYGYSKLIELLEAVPHVLQILGMGSKRLLTLTHRAQVKRFTQDLLKLLKSQASKQVIVREFSQAYHWCFSKDWDVTEYGVCELIDIVSEIPDTTICLSQQDNEMVICIPKRERTQDEIERTKQFSKDVVDLLRHQPHFRMPFNKFIPSYHHHFGRQCKLAYYGFTKLLELFEAIPDILQVLECGEEKILTLTEVERFKALAAQFVKLLRSQKDNCLMMTDLLTEYAKTFGYTFRLQDYDVSSISALTQKLCHVVKIADMESGKQIQLINRKSLRALTAQLLVLLMSWEGTAHLSVDELKRHYETTHSVPLNPCEYGFMTLTELLKSLPYLVEVFTNEKTEECVKLTSLYLFAKNVRSLLHTYHYQQLFLHEFSMAYTKYVGETLQPKTYGYSSVEELLGAIPQVVWIKGHGHKRIVVLKNDMKSRLSSLGLAPTHPENQPSATEHIPAVPESGIAVELELGAGSDGPHQTDQELLCLTNDSPVDLLCAPVPSCLPSPQLRPDPVILQSADLIQFEEHPPEPPEIMSLNQEEKIEIPVPVKNHNPASDSGSSGISAAVPVPLCPSSETSESLPSKDPVESPAKKQPKNRVKLAANFSFAPITKL</sequence>
<dbReference type="InterPro" id="IPR034191">
    <property type="entry name" value="MARF1_RRM2"/>
</dbReference>
<protein>
    <recommendedName>
        <fullName evidence="2">Meiosis regulator and mRNA stability factor 1</fullName>
    </recommendedName>
    <alternativeName>
        <fullName evidence="10">Limkain-b1</fullName>
    </alternativeName>
    <alternativeName>
        <fullName evidence="13">Meiosis arrest female protein 1</fullName>
    </alternativeName>
</protein>
<dbReference type="CDD" id="cd12256">
    <property type="entry name" value="RRM2_LKAP"/>
    <property type="match status" value="1"/>
</dbReference>
<feature type="compositionally biased region" description="Polar residues" evidence="15">
    <location>
        <begin position="519"/>
        <end position="529"/>
    </location>
</feature>
<dbReference type="Gene3D" id="3.30.420.610">
    <property type="entry name" value="LOTUS domain-like"/>
    <property type="match status" value="6"/>
</dbReference>
<dbReference type="CDD" id="cd09977">
    <property type="entry name" value="LOTUS_1_Limkain_b1"/>
    <property type="match status" value="1"/>
</dbReference>
<evidence type="ECO:0000256" key="4">
    <source>
        <dbReference type="ARBA" id="ARBA00022737"/>
    </source>
</evidence>
<evidence type="ECO:0000256" key="14">
    <source>
        <dbReference type="PROSITE-ProRule" id="PRU00176"/>
    </source>
</evidence>
<dbReference type="CDD" id="cd09984">
    <property type="entry name" value="LOTUS_8_Limkain_b1"/>
    <property type="match status" value="1"/>
</dbReference>
<feature type="domain" description="HTH OST-type" evidence="17">
    <location>
        <begin position="1193"/>
        <end position="1268"/>
    </location>
</feature>
<feature type="domain" description="RRM" evidence="16">
    <location>
        <begin position="649"/>
        <end position="728"/>
    </location>
</feature>
<evidence type="ECO:0000259" key="16">
    <source>
        <dbReference type="PROSITE" id="PS50102"/>
    </source>
</evidence>
<dbReference type="FunFam" id="3.40.50.1010:FF:000008">
    <property type="entry name" value="Meiosis regulator and mRNA stability factor 1"/>
    <property type="match status" value="1"/>
</dbReference>
<evidence type="ECO:0000313" key="19">
    <source>
        <dbReference type="Proteomes" id="UP000291022"/>
    </source>
</evidence>
<evidence type="ECO:0000256" key="10">
    <source>
        <dbReference type="ARBA" id="ARBA00030116"/>
    </source>
</evidence>
<dbReference type="InterPro" id="IPR035979">
    <property type="entry name" value="RBD_domain_sf"/>
</dbReference>
<evidence type="ECO:0000256" key="8">
    <source>
        <dbReference type="ARBA" id="ARBA00023140"/>
    </source>
</evidence>
<dbReference type="PROSITE" id="PS50102">
    <property type="entry name" value="RRM"/>
    <property type="match status" value="1"/>
</dbReference>
<dbReference type="Gene3D" id="3.40.50.1010">
    <property type="entry name" value="5'-nuclease"/>
    <property type="match status" value="1"/>
</dbReference>
<dbReference type="InterPro" id="IPR025605">
    <property type="entry name" value="OST-HTH/LOTUS_dom"/>
</dbReference>
<reference evidence="19" key="1">
    <citation type="submission" date="2016-06" db="EMBL/GenBank/DDBJ databases">
        <title>De novo assembly and RNA-Seq shows season-dependent expression and editing in black bear kidneys.</title>
        <authorList>
            <person name="Korstanje R."/>
            <person name="Srivastava A."/>
            <person name="Sarsani V.K."/>
            <person name="Sheehan S.M."/>
            <person name="Seger R.L."/>
            <person name="Barter M.E."/>
            <person name="Lindqvist C."/>
            <person name="Brody L.C."/>
            <person name="Mullikin J.C."/>
        </authorList>
    </citation>
    <scope>NUCLEOTIDE SEQUENCE [LARGE SCALE GENOMIC DNA]</scope>
</reference>
<keyword evidence="8" id="KW-0576">Peroxisome</keyword>
<feature type="region of interest" description="Disordered" evidence="15">
    <location>
        <begin position="1536"/>
        <end position="1585"/>
    </location>
</feature>
<keyword evidence="6 14" id="KW-0694">RNA-binding</keyword>
<dbReference type="FunFam" id="3.30.420.610:FF:000004">
    <property type="entry name" value="Meiosis regulator and mRNA stability factor 1"/>
    <property type="match status" value="1"/>
</dbReference>
<feature type="domain" description="HTH OST-type" evidence="17">
    <location>
        <begin position="1344"/>
        <end position="1418"/>
    </location>
</feature>
<evidence type="ECO:0000256" key="15">
    <source>
        <dbReference type="SAM" id="MobiDB-lite"/>
    </source>
</evidence>
<comment type="subunit">
    <text evidence="12">Interacts with LIMK2.</text>
</comment>
<dbReference type="Proteomes" id="UP000291022">
    <property type="component" value="Unassembled WGS sequence"/>
</dbReference>
<gene>
    <name evidence="18" type="primary">MARF1</name>
</gene>
<dbReference type="GO" id="GO:1905762">
    <property type="term" value="F:CCR4-NOT complex binding"/>
    <property type="evidence" value="ECO:0007669"/>
    <property type="project" value="TreeGrafter"/>
</dbReference>
<dbReference type="GO" id="GO:0005777">
    <property type="term" value="C:peroxisome"/>
    <property type="evidence" value="ECO:0007669"/>
    <property type="project" value="UniProtKB-SubCell"/>
</dbReference>
<evidence type="ECO:0000256" key="1">
    <source>
        <dbReference type="ARBA" id="ARBA00004275"/>
    </source>
</evidence>
<dbReference type="CDD" id="cd10910">
    <property type="entry name" value="PIN_limkain_b1_N_like"/>
    <property type="match status" value="1"/>
</dbReference>
<feature type="domain" description="HTH OST-type" evidence="17">
    <location>
        <begin position="1033"/>
        <end position="1108"/>
    </location>
</feature>
<evidence type="ECO:0000256" key="5">
    <source>
        <dbReference type="ARBA" id="ARBA00022782"/>
    </source>
</evidence>
<feature type="domain" description="HTH OST-type" evidence="17">
    <location>
        <begin position="1117"/>
        <end position="1192"/>
    </location>
</feature>
<evidence type="ECO:0000259" key="17">
    <source>
        <dbReference type="PROSITE" id="PS51644"/>
    </source>
</evidence>
<feature type="domain" description="HTH OST-type" evidence="17">
    <location>
        <begin position="1269"/>
        <end position="1343"/>
    </location>
</feature>
<evidence type="ECO:0000256" key="11">
    <source>
        <dbReference type="ARBA" id="ARBA00060283"/>
    </source>
</evidence>
<dbReference type="GO" id="GO:0051321">
    <property type="term" value="P:meiotic cell cycle"/>
    <property type="evidence" value="ECO:0007669"/>
    <property type="project" value="UniProtKB-KW"/>
</dbReference>
<dbReference type="CDD" id="cd09978">
    <property type="entry name" value="LOTUS_2_Limkain_b1"/>
    <property type="match status" value="1"/>
</dbReference>
<keyword evidence="4" id="KW-0677">Repeat</keyword>
<dbReference type="InterPro" id="IPR012677">
    <property type="entry name" value="Nucleotide-bd_a/b_plait_sf"/>
</dbReference>
<dbReference type="GO" id="GO:0003723">
    <property type="term" value="F:RNA binding"/>
    <property type="evidence" value="ECO:0007669"/>
    <property type="project" value="UniProtKB-UniRule"/>
</dbReference>
<dbReference type="GeneTree" id="ENSGT00390000002393"/>
<comment type="subcellular location">
    <subcellularLocation>
        <location evidence="1">Peroxisome</location>
    </subcellularLocation>
</comment>
<evidence type="ECO:0000313" key="18">
    <source>
        <dbReference type="Ensembl" id="ENSUAMP00000018894.1"/>
    </source>
</evidence>
<dbReference type="PROSITE" id="PS51644">
    <property type="entry name" value="HTH_OST"/>
    <property type="match status" value="7"/>
</dbReference>
<evidence type="ECO:0000256" key="2">
    <source>
        <dbReference type="ARBA" id="ARBA00022152"/>
    </source>
</evidence>
<feature type="compositionally biased region" description="Low complexity" evidence="15">
    <location>
        <begin position="1542"/>
        <end position="1553"/>
    </location>
</feature>
<accession>A0A452RIQ0</accession>
<evidence type="ECO:0000256" key="12">
    <source>
        <dbReference type="ARBA" id="ARBA00063860"/>
    </source>
</evidence>
<dbReference type="PANTHER" id="PTHR14379">
    <property type="entry name" value="LIMKAIN B LKAP"/>
    <property type="match status" value="1"/>
</dbReference>
<evidence type="ECO:0000256" key="6">
    <source>
        <dbReference type="ARBA" id="ARBA00022884"/>
    </source>
</evidence>
<reference evidence="18" key="3">
    <citation type="submission" date="2025-09" db="UniProtKB">
        <authorList>
            <consortium name="Ensembl"/>
        </authorList>
    </citation>
    <scope>IDENTIFICATION</scope>
</reference>
<dbReference type="InterPro" id="IPR041966">
    <property type="entry name" value="LOTUS-like"/>
</dbReference>
<dbReference type="InterPro" id="IPR045602">
    <property type="entry name" value="MARF1_LOTUS"/>
</dbReference>
<dbReference type="CDD" id="cd09979">
    <property type="entry name" value="LOTUS_3_Limkain_b1"/>
    <property type="match status" value="1"/>
</dbReference>
<dbReference type="CDD" id="cd09982">
    <property type="entry name" value="LOTUS_6_Limkain_b1"/>
    <property type="match status" value="1"/>
</dbReference>
<proteinExistence type="predicted"/>
<keyword evidence="19" id="KW-1185">Reference proteome</keyword>
<dbReference type="Gene3D" id="3.30.70.330">
    <property type="match status" value="1"/>
</dbReference>
<evidence type="ECO:0000256" key="13">
    <source>
        <dbReference type="ARBA" id="ARBA00078175"/>
    </source>
</evidence>
<comment type="function">
    <text evidence="11">Essential regulator of oogenesis required for female meiotic progression to repress transposable elements and preventing their mobilization, which is essential for the germline integrity. Probably acts via some RNA metabolic process, equivalent to the piRNA system in males, which mediates the repression of transposable elements during meiosis by forming complexes composed of RNAs and governs the methylation and subsequent repression of transposons. Also required to protect from DNA double-strand breaks.</text>
</comment>
<dbReference type="Pfam" id="PF12872">
    <property type="entry name" value="OST-HTH"/>
    <property type="match status" value="5"/>
</dbReference>
<keyword evidence="3" id="KW-0597">Phosphoprotein</keyword>
<dbReference type="FunFam" id="3.30.70.330:FF:000171">
    <property type="entry name" value="Meiosis regulator and mRNA stability factor 1"/>
    <property type="match status" value="1"/>
</dbReference>
<dbReference type="Pfam" id="PF00076">
    <property type="entry name" value="RRM_1"/>
    <property type="match status" value="1"/>
</dbReference>
<dbReference type="FunFam" id="3.30.420.610:FF:000010">
    <property type="entry name" value="Meiosis regulator and mRNA stability factor 1"/>
    <property type="match status" value="1"/>
</dbReference>
<feature type="domain" description="HTH OST-type" evidence="17">
    <location>
        <begin position="957"/>
        <end position="1031"/>
    </location>
</feature>
<dbReference type="FunFam" id="3.30.420.610:FF:000001">
    <property type="entry name" value="Meiosis regulator and mRNA stability factor 1"/>
    <property type="match status" value="2"/>
</dbReference>
<dbReference type="CDD" id="cd09983">
    <property type="entry name" value="LOTUS_7_Limkain_b1"/>
    <property type="match status" value="1"/>
</dbReference>
<dbReference type="GO" id="GO:0010468">
    <property type="term" value="P:regulation of gene expression"/>
    <property type="evidence" value="ECO:0007669"/>
    <property type="project" value="InterPro"/>
</dbReference>
<dbReference type="CDD" id="cd09981">
    <property type="entry name" value="LOTUS_5_Limkain_b1"/>
    <property type="match status" value="1"/>
</dbReference>
<name>A0A452RIQ0_URSAM</name>
<dbReference type="GO" id="GO:0004540">
    <property type="term" value="F:RNA nuclease activity"/>
    <property type="evidence" value="ECO:0007669"/>
    <property type="project" value="InterPro"/>
</dbReference>